<keyword evidence="2" id="KW-0472">Membrane</keyword>
<dbReference type="Pfam" id="PF20413">
    <property type="entry name" value="BLTP1_N"/>
    <property type="match status" value="2"/>
</dbReference>
<feature type="compositionally biased region" description="Low complexity" evidence="1">
    <location>
        <begin position="1782"/>
        <end position="1791"/>
    </location>
</feature>
<feature type="transmembrane region" description="Helical" evidence="2">
    <location>
        <begin position="50"/>
        <end position="67"/>
    </location>
</feature>
<dbReference type="OrthoDB" id="10051416at2759"/>
<dbReference type="InterPro" id="IPR056741">
    <property type="entry name" value="BLTP1_M"/>
</dbReference>
<feature type="compositionally biased region" description="Acidic residues" evidence="1">
    <location>
        <begin position="2077"/>
        <end position="2090"/>
    </location>
</feature>
<feature type="compositionally biased region" description="Low complexity" evidence="1">
    <location>
        <begin position="3203"/>
        <end position="3215"/>
    </location>
</feature>
<dbReference type="InterPro" id="IPR033616">
    <property type="entry name" value="BLTP1"/>
</dbReference>
<reference evidence="5" key="1">
    <citation type="submission" date="2017-01" db="EMBL/GenBank/DDBJ databases">
        <title>Comparative genomics of anhydrobiosis in the tardigrade Hypsibius dujardini.</title>
        <authorList>
            <person name="Yoshida Y."/>
            <person name="Koutsovoulos G."/>
            <person name="Laetsch D."/>
            <person name="Stevens L."/>
            <person name="Kumar S."/>
            <person name="Horikawa D."/>
            <person name="Ishino K."/>
            <person name="Komine S."/>
            <person name="Tomita M."/>
            <person name="Blaxter M."/>
            <person name="Arakawa K."/>
        </authorList>
    </citation>
    <scope>NUCLEOTIDE SEQUENCE [LARGE SCALE GENOMIC DNA]</scope>
    <source>
        <strain evidence="5">Z151</strain>
    </source>
</reference>
<dbReference type="Pfam" id="PF25039">
    <property type="entry name" value="BLTP1_M"/>
    <property type="match status" value="1"/>
</dbReference>
<evidence type="ECO:0000256" key="1">
    <source>
        <dbReference type="SAM" id="MobiDB-lite"/>
    </source>
</evidence>
<keyword evidence="5" id="KW-1185">Reference proteome</keyword>
<dbReference type="EMBL" id="MTYJ01000001">
    <property type="protein sequence ID" value="OQV26228.1"/>
    <property type="molecule type" value="Genomic_DNA"/>
</dbReference>
<feature type="region of interest" description="Disordered" evidence="1">
    <location>
        <begin position="2256"/>
        <end position="2297"/>
    </location>
</feature>
<protein>
    <recommendedName>
        <fullName evidence="3">Bridge-like lipid transfer protein family member 1 C-terminal domain-containing protein</fullName>
    </recommendedName>
</protein>
<evidence type="ECO:0000313" key="5">
    <source>
        <dbReference type="Proteomes" id="UP000192578"/>
    </source>
</evidence>
<dbReference type="InterPro" id="IPR047104">
    <property type="entry name" value="BLTP1_N"/>
</dbReference>
<accession>A0A1W0XFQ6</accession>
<feature type="region of interest" description="Disordered" evidence="1">
    <location>
        <begin position="1766"/>
        <end position="1806"/>
    </location>
</feature>
<proteinExistence type="predicted"/>
<feature type="region of interest" description="Disordered" evidence="1">
    <location>
        <begin position="3373"/>
        <end position="3416"/>
    </location>
</feature>
<feature type="compositionally biased region" description="Polar residues" evidence="1">
    <location>
        <begin position="1174"/>
        <end position="1185"/>
    </location>
</feature>
<dbReference type="Pfam" id="PF25040">
    <property type="entry name" value="BLTP1_C"/>
    <property type="match status" value="4"/>
</dbReference>
<feature type="region of interest" description="Disordered" evidence="1">
    <location>
        <begin position="2028"/>
        <end position="2047"/>
    </location>
</feature>
<feature type="compositionally biased region" description="Polar residues" evidence="1">
    <location>
        <begin position="3727"/>
        <end position="3739"/>
    </location>
</feature>
<feature type="region of interest" description="Disordered" evidence="1">
    <location>
        <begin position="3727"/>
        <end position="3769"/>
    </location>
</feature>
<dbReference type="GO" id="GO:0048488">
    <property type="term" value="P:synaptic vesicle endocytosis"/>
    <property type="evidence" value="ECO:0007669"/>
    <property type="project" value="TreeGrafter"/>
</dbReference>
<feature type="compositionally biased region" description="Polar residues" evidence="1">
    <location>
        <begin position="3223"/>
        <end position="3236"/>
    </location>
</feature>
<dbReference type="Proteomes" id="UP000192578">
    <property type="component" value="Unassembled WGS sequence"/>
</dbReference>
<feature type="region of interest" description="Disordered" evidence="1">
    <location>
        <begin position="2337"/>
        <end position="2415"/>
    </location>
</feature>
<dbReference type="GO" id="GO:0098793">
    <property type="term" value="C:presynapse"/>
    <property type="evidence" value="ECO:0007669"/>
    <property type="project" value="GOC"/>
</dbReference>
<feature type="compositionally biased region" description="Basic and acidic residues" evidence="1">
    <location>
        <begin position="3271"/>
        <end position="3284"/>
    </location>
</feature>
<dbReference type="PANTHER" id="PTHR31640:SF1">
    <property type="entry name" value="BRIDGE-LIKE LIPID TRANSFER PROTEIN FAMILY MEMBER 1"/>
    <property type="match status" value="1"/>
</dbReference>
<feature type="region of interest" description="Disordered" evidence="1">
    <location>
        <begin position="3963"/>
        <end position="3986"/>
    </location>
</feature>
<feature type="region of interest" description="Disordered" evidence="1">
    <location>
        <begin position="2056"/>
        <end position="2094"/>
    </location>
</feature>
<feature type="region of interest" description="Disordered" evidence="1">
    <location>
        <begin position="2572"/>
        <end position="2592"/>
    </location>
</feature>
<dbReference type="InterPro" id="IPR056742">
    <property type="entry name" value="BLTP1_C"/>
</dbReference>
<feature type="region of interest" description="Disordered" evidence="1">
    <location>
        <begin position="1152"/>
        <end position="1228"/>
    </location>
</feature>
<feature type="region of interest" description="Disordered" evidence="1">
    <location>
        <begin position="3199"/>
        <end position="3294"/>
    </location>
</feature>
<feature type="compositionally biased region" description="Low complexity" evidence="1">
    <location>
        <begin position="2271"/>
        <end position="2284"/>
    </location>
</feature>
<keyword evidence="2" id="KW-0812">Transmembrane</keyword>
<dbReference type="SMART" id="SM01220">
    <property type="entry name" value="FSA_C"/>
    <property type="match status" value="1"/>
</dbReference>
<comment type="caution">
    <text evidence="4">The sequence shown here is derived from an EMBL/GenBank/DDBJ whole genome shotgun (WGS) entry which is preliminary data.</text>
</comment>
<evidence type="ECO:0000313" key="4">
    <source>
        <dbReference type="EMBL" id="OQV26228.1"/>
    </source>
</evidence>
<organism evidence="4 5">
    <name type="scientific">Hypsibius exemplaris</name>
    <name type="common">Freshwater tardigrade</name>
    <dbReference type="NCBI Taxonomy" id="2072580"/>
    <lineage>
        <taxon>Eukaryota</taxon>
        <taxon>Metazoa</taxon>
        <taxon>Ecdysozoa</taxon>
        <taxon>Tardigrada</taxon>
        <taxon>Eutardigrada</taxon>
        <taxon>Parachela</taxon>
        <taxon>Hypsibioidea</taxon>
        <taxon>Hypsibiidae</taxon>
        <taxon>Hypsibius</taxon>
    </lineage>
</organism>
<name>A0A1W0XFQ6_HYPEX</name>
<gene>
    <name evidence="4" type="ORF">BV898_00346</name>
</gene>
<feature type="region of interest" description="Disordered" evidence="1">
    <location>
        <begin position="3322"/>
        <end position="3348"/>
    </location>
</feature>
<evidence type="ECO:0000256" key="2">
    <source>
        <dbReference type="SAM" id="Phobius"/>
    </source>
</evidence>
<feature type="compositionally biased region" description="Basic and acidic residues" evidence="1">
    <location>
        <begin position="1797"/>
        <end position="1806"/>
    </location>
</feature>
<feature type="compositionally biased region" description="Basic and acidic residues" evidence="1">
    <location>
        <begin position="3757"/>
        <end position="3769"/>
    </location>
</feature>
<dbReference type="PANTHER" id="PTHR31640">
    <property type="entry name" value="TRANSMEMBRANE PROTEIN KIAA1109"/>
    <property type="match status" value="1"/>
</dbReference>
<evidence type="ECO:0000259" key="3">
    <source>
        <dbReference type="SMART" id="SM01220"/>
    </source>
</evidence>
<sequence length="4317" mass="480446">MTAQLPYGMDNFSAVAGNVFSATTMEPTANESTTMADLYRPFDDMPLDSNFAWLLFALSGVFIWMIYGSCFHSRVIGFVVGSVLNQYLKRKGLGELRIGSLKLGVVSGRLAFKNVRYINEDYSVIIYDGYIWFSYWLSYRRQQLSEYKLDPHRLFVHLYGLEIYVYNRTEVVTQLQKLSAAFEGAMYERSYREPMPKEAETKHSRKIYELPRKSNAEQVSGAFSLRSLFSVVDLKLSVFRVVLGNYRAPYCLVVGGSSASLMTTYEPATCELDPFATVVSGSLKNVEAAFQVNPDCPGVAPVCPYDNSNRKGRLKFFSTEVVQLNRYLVDSPTDVIALLVDDRPTVDEQLMKWSAEMTLVGRTDIIYGGWIDARRAEVHKAVFPPSRSELSPTNTTTQRSYDGFDLKIAAKSSVYLTLYLLDVENRVQKFILSADAGTEFGLFFPYVLRENGFTTNMSVKATHLRGVTSLAAKNLIEADEMNLRMTLHYSRVHHGPQYWNLDFGWTNVSAFFLYEHKSMIAGVVHDWTREAERPDLLHFVPFHVNLDFVLNGFELITYANQYNWIDCSKNGLENTYTVFSGAHLKIGFVLDFQDFLPHSNVIPFNLAAPLVDVKMYFPDSHAQHNSIKALYLHTNLEDFNRKPATGYAESARAFREMMTPSSLWVHTWTADNFRLMLNYCYHNDYTLVDEVDLRGGNADLLEPDVMELEMTLASSSLLISGSLAKVFYALKENYFGESQEPMSMEANVSKKLEDLLKKSLSMFQRPQSAGLKKERPLEVSVLGQFMDTTCFLLTPRDVGDPPCARGFAKSILLEVMKQWEETTLQLVINPIVVEIPDSPSTEYRDPLQNGQILVSYFQLRGHAMFSDVDMPPAGETLEYGWLMDFQVGDVVCRASLPQIYSVVAGVEGLIAMADDTEDDFIRPEVMEMCYHGVAQALCLNSSPDRGLCPKVEDIKYHMTRLSVDSLHIYVVDIDSCAYLQVHPIWMSTCNLRSPLNSGGLSVVIPNVTLKQFVWSHVTPLADQDIWIEATSFKLGAIQLDSCGQVDESARTDLQMPFLKRYDASSHRLKFLWDESRPTKCACFGGSDFFGRPFTASTWNGLSEFMDLSLVANEAGLEVGQRIFDVGDNPVNQVNIVSLLDLLSKFAKKDPLITPNKSRRGGTDPDLSPLIGPNFSDSSSSAQKSRNAWIPERRRPSVGSMESFYSAAENHQNEDEAQNQPESPDVNLPDILRDLDRQSVAAISQVTISTISMAPTDRAPQPITVSNFPVNLHAQLGKKTQESPLLMAGYVPQVPLWQRGIVNVVIAGSEHDGEVASKFSFYLPNFQKVKGGLDVAEAFAARVVSTRQRAQLFPRHYRSQTSSISSNSKFVDFGVSKASLIPSTGAARTDLRLVGCTDLMVTPMSCDALLPMILSLDTFVSKLRPSLFLSTCYRRCVGTARSRHTFNDDRIMLAKIAEHLAVDESPPDKKENKKMKLLSPVPRDSDFRFSSNHSGADSASTVKATAAAKNIAAVPSATAGHFLFGDQPWIERQTVNDQYSISIDQVNVVTLQCGIVEEIVGTKDLGSPRDLICVSVLSGSLRAITGVFSRKGTSTSLVKIYTDRRVSRPHAKADAGGKAPVVELSALSGVFDLPDIVGAESKVDMVTDGLLHISCQAAHAQLRRLKHSEIWRKAQITYIPENKSGTWFDYNPKQSPVEEDNPYKKLFIDITSTDQTGFIVLEMGVDDIRIDGGGRTESEEHITDPALGILPIPAAFSTIDTDEPVGRSTPLGWEGPSIEVETGSRGSGSSSRTFIAHPSEEDLRDGVSPDVGFKITAAVGGVWLNCPTPSKKSGGVERESLSGNSEVQLRSFTRLDWHFLSTANPVVDAWMYPLDRTNVALKSMSAAQYRNDITLASYFLIVAVNDHILPKPSRFKQSRHTLTSRVLQEDCCSRLARILQQHGMSLTAADMQHAFDRELMPPIEILEKGIFVLFKQLRYTPFARVLLEPQFLLQKFKPVFRANREPGTLDSSVMGLADDVDGLEVDDTFTDQEVRKHPESPYPPLEKDLNDWLDEETAKVTSSRSHPRVNAQKADLSEAQDDSDSPYEDGEFGSLYGPGKQASVENIFGPLLRQLGLQKKSNVSFIKKIVGFHVNLSGRLASIQIGLVESPEHARPDFMTPTSSKDHQHSGIISALRCNNLAFSMEGLLDIPTRCLDVFIPDYHNRVVLTSRVNRITVITYKFDMAELAQTVSMPLLRLLAQIGTVISNMQRVRSDLKKNWPDKKGHRKTDSTSTSGSGTSRSDSPGQPRMRGHDTYMDFVSGESSKHWKDLMNLMALYAKPTEYRVIDETRRTRRLSSKGVNFGGQTRSMSLRGKGGKKRGSGSENNSSSGAAQSDEADSDREKRGPLSDSSEQGSDHELPEQEETPTSTSRAHIDAIVQRRMTKTKRYGTRFSISGVAVIRSMTFEASLRGLNFQAALSSLSFNQNFTVRKSRTGQLDESFYQVRTGQLSVQLVQKMGLKGQLYLGVGLGSSQAAFSSLLRNLKSFGQRSLNVRLGELHFSVPHHPITLHSMVVRGAEDLTDAIDDLKLTAGVRSGTPNEAEDEPVAADSKASLQSKTFGHQGKAGGHSPIKATVMLKKLIVTAAPLPSLEGSLEISKLLAYGTIGHIAVMHFDFGHQDLKFKSKNDEVESTANFQLPPVYVKTSYEPIPPVRVTQDDSSILEFKDVHALYVTARAGSPEYTFGTDALKYTVLFQKVFMKEIEDVLDTLSQPITQTHGKVLKTPTTPTPAATLKRKPTLPFFHQINLQQDGIRITGTTPTSSAVRLEIDKTAVYVSNIPKGSATVTFRELEDSVISVQVDVGINLGQLDKGEQQMYEEAQPDFQPYAHFRTRMTFTNYGDGPLQELLQGYDERIRRKRIVAHLSQPRIYFQPRAVDMAVIFYINYKNAYEYWYEQRHGTVPASSSSRSKKAPPSHLQQVVAQRAIQTIHDSIYVIELFISQMYICMPLPTSTHKNTNTSSDRDTPDMAVLVSLDRTKVRAVLTESIIVSGTFDLFRLCFTEDRGPHYDYTGRQDDFTNYCFVPKGYLEVTSRTAKKEVTESGLPKWDLYFKWDMNGIETHMDPSIGKIISNLSDAMTLFTGEDGGDSSEANNEDVFRPKHGRNRTRLMEKQMQIHAKIFSELQSEGASQQDIQTEAEKLKRIEQGIVHEIRRDLVSRIRQKSVSSRGSVSSGSDARSHRRTSSTPQSDLSPTTPDAESKHDRTTSSSVDLTKARAKLTAGDNLVTGYSTTKREKVEPLREEPLSPRSSSAPEAEQSFDFDFTVLINIESGHCVFYSATEKERKKASQSASSGDVSGVSPARRGSDFNRRNNMTAVCTLYIPGVNLEIQYESDGSANRTAGPKTDRPTPEKTAGSKTPRLNLRPLNGMGQSMDVPDGGRRAKKKGNLFATCSLESLPAETVLTPQLLDFIEQALEPIPIVNQSLLKANQPLSDESDAEASTSEPWDVEAAVESFPVDIFVLFMMNSTKIRCSCLPVSKVEGVLTLPSLNMMVSTRKLNQNSSELDRMRIRQENIGSGRPVLDMLDEMLHHLGPDHSLPDLPEKYEEYAGMGLYGNLSGFSLVIFHPYGMVSENTYYDSGSDRNMRPGMATHGAPDKRELVRLELDRLHIEIVRSKSMVEDVTLFNSKKEGPHIANSIEFSAVVSVGKTTFWYDLRRLGEILAFPKAWYRRSIARRFFLGEEAAETSSMTSTGSVDTNGSRADDVHGEADSSASPSIKPKEKHPDKEKKEEAVMPWKTLVLLGLKVSALDFNVNMGNVMGNTVLLVEDINFIGRFSAASDGHSDVFACVVASSVDLNSRGGVVGGGSQWKKAQIYGHVKNEVGAPPMHTFGCTMHAAESRLEYMGAVSALARMSKLNVRIRDSWALQAHGYRGGPKLTATVNCKWDQMQAIICSASTSHVVKSIIRVTEFFEEQLKSSRQFLSTLSSSGPVPARRRSSLSRTRDSAAPVESRYHRHWQKPLEFLSGYRLTSVAMAPFPERGGVLRGDLDMNGRNISLACFYGNSFRGKSWARFSIKEPRLVVSCESQQRGDDLVNVMQNMAFHLGNEEGAVHAASVARVTCNNPPPLLNLPDWFEFMFMNSSLDEIGRFPSGHTQKVSAFQDIRLNMTIETILALPVVVFNLRSEQVQTELQPEEGLAPVVACNFNCDFGAPISIDMGDSQAFYFLHQLINSYLANTDAESIASKREVPNPTEVLKEDARMFQVNEWCLQPSFKLLQKIGRDIETIGVERVMNRLGFSQAQTTIPKWIQRGLVDPIDKCFAALILVLLKTSKHDRVTT</sequence>
<feature type="domain" description="Bridge-like lipid transfer protein family member 1 C-terminal" evidence="3">
    <location>
        <begin position="3760"/>
        <end position="4309"/>
    </location>
</feature>
<keyword evidence="2" id="KW-1133">Transmembrane helix</keyword>
<feature type="compositionally biased region" description="Basic and acidic residues" evidence="1">
    <location>
        <begin position="2031"/>
        <end position="2047"/>
    </location>
</feature>